<dbReference type="GeneID" id="24101551"/>
<dbReference type="RefSeq" id="XP_012185934.1">
    <property type="nucleotide sequence ID" value="XM_012330544.1"/>
</dbReference>
<dbReference type="EMBL" id="HE797432">
    <property type="protein sequence ID" value="CCM06651.1"/>
    <property type="molecule type" value="Genomic_DNA"/>
</dbReference>
<dbReference type="Proteomes" id="UP000006352">
    <property type="component" value="Unassembled WGS sequence"/>
</dbReference>
<dbReference type="HOGENOM" id="CLU_1686602_0_0_1"/>
<keyword evidence="3" id="KW-1185">Reference proteome</keyword>
<accession>J4ICM1</accession>
<dbReference type="OrthoDB" id="3208947at2759"/>
<dbReference type="AlphaFoldDB" id="J4ICM1"/>
<protein>
    <submittedName>
        <fullName evidence="2">Uncharacterized protein</fullName>
    </submittedName>
</protein>
<evidence type="ECO:0000313" key="2">
    <source>
        <dbReference type="EMBL" id="CCM06651.1"/>
    </source>
</evidence>
<gene>
    <name evidence="2" type="ORF">FIBRA_08934</name>
</gene>
<proteinExistence type="predicted"/>
<dbReference type="InterPro" id="IPR036047">
    <property type="entry name" value="F-box-like_dom_sf"/>
</dbReference>
<evidence type="ECO:0000256" key="1">
    <source>
        <dbReference type="SAM" id="Coils"/>
    </source>
</evidence>
<evidence type="ECO:0000313" key="3">
    <source>
        <dbReference type="Proteomes" id="UP000006352"/>
    </source>
</evidence>
<keyword evidence="1" id="KW-0175">Coiled coil</keyword>
<dbReference type="STRING" id="599839.J4ICM1"/>
<name>J4ICM1_9APHY</name>
<sequence>MYPLPEPPTKTSLAEARRDLALHQQSVKALSTKIQSAEDELSRIVEQSRCAIHELEKERAALEDRVALTLAYISPIRRLPHELLRYIFLIDFDEYPCCAWVLSAVCSLWRRLALSMPTLWSKQPLQTPSAYGWNAPGTAFPSTLKSSCERSLFMQP</sequence>
<reference evidence="2 3" key="1">
    <citation type="journal article" date="2012" name="Appl. Environ. Microbiol.">
        <title>Short-read sequencing for genomic analysis of the brown rot fungus Fibroporia radiculosa.</title>
        <authorList>
            <person name="Tang J.D."/>
            <person name="Perkins A.D."/>
            <person name="Sonstegard T.S."/>
            <person name="Schroeder S.G."/>
            <person name="Burgess S.C."/>
            <person name="Diehl S.V."/>
        </authorList>
    </citation>
    <scope>NUCLEOTIDE SEQUENCE [LARGE SCALE GENOMIC DNA]</scope>
    <source>
        <strain evidence="2 3">TFFH 294</strain>
    </source>
</reference>
<dbReference type="SUPFAM" id="SSF81383">
    <property type="entry name" value="F-box domain"/>
    <property type="match status" value="1"/>
</dbReference>
<feature type="coiled-coil region" evidence="1">
    <location>
        <begin position="13"/>
        <end position="65"/>
    </location>
</feature>
<dbReference type="InParanoid" id="J4ICM1"/>
<organism evidence="2 3">
    <name type="scientific">Fibroporia radiculosa</name>
    <dbReference type="NCBI Taxonomy" id="599839"/>
    <lineage>
        <taxon>Eukaryota</taxon>
        <taxon>Fungi</taxon>
        <taxon>Dikarya</taxon>
        <taxon>Basidiomycota</taxon>
        <taxon>Agaricomycotina</taxon>
        <taxon>Agaricomycetes</taxon>
        <taxon>Polyporales</taxon>
        <taxon>Fibroporiaceae</taxon>
        <taxon>Fibroporia</taxon>
    </lineage>
</organism>